<dbReference type="PRINTS" id="PR01415">
    <property type="entry name" value="ANKYRIN"/>
</dbReference>
<dbReference type="SUPFAM" id="SSF48403">
    <property type="entry name" value="Ankyrin repeat"/>
    <property type="match status" value="2"/>
</dbReference>
<evidence type="ECO:0000259" key="4">
    <source>
        <dbReference type="Pfam" id="PF22939"/>
    </source>
</evidence>
<proteinExistence type="predicted"/>
<evidence type="ECO:0000256" key="1">
    <source>
        <dbReference type="ARBA" id="ARBA00022737"/>
    </source>
</evidence>
<evidence type="ECO:0000256" key="3">
    <source>
        <dbReference type="PROSITE-ProRule" id="PRU00023"/>
    </source>
</evidence>
<dbReference type="InterPro" id="IPR027417">
    <property type="entry name" value="P-loop_NTPase"/>
</dbReference>
<dbReference type="Pfam" id="PF12796">
    <property type="entry name" value="Ank_2"/>
    <property type="match status" value="3"/>
</dbReference>
<feature type="repeat" description="ANK" evidence="3">
    <location>
        <begin position="713"/>
        <end position="745"/>
    </location>
</feature>
<keyword evidence="1" id="KW-0677">Repeat</keyword>
<feature type="repeat" description="ANK" evidence="3">
    <location>
        <begin position="746"/>
        <end position="779"/>
    </location>
</feature>
<keyword evidence="2 3" id="KW-0040">ANK repeat</keyword>
<feature type="repeat" description="ANK" evidence="3">
    <location>
        <begin position="914"/>
        <end position="946"/>
    </location>
</feature>
<reference evidence="6" key="1">
    <citation type="submission" date="2022-12" db="EMBL/GenBank/DDBJ databases">
        <authorList>
            <person name="Petersen C."/>
        </authorList>
    </citation>
    <scope>NUCLEOTIDE SEQUENCE</scope>
    <source>
        <strain evidence="6">IBT 29495</strain>
    </source>
</reference>
<sequence length="1188" mass="131725">MANNVSAVREILTQVAQSTRVAMRFLNTGRDLHDSSLRALSLLTDILDLLYRIKDEISWTEEKGFVAVGRLRALAELLGWFGLSMKSVELYFQPGGVSVFYFRKHLLEKTYIPRLEQYKIMFLLSMQPESETKVGILDLINFFVVANVQIDQQFEENALSLTSRLSSEHFITLADLCNKRQQGSCLWVFENQHFKQWLLGGCRTLYCIGPGRLLVQIPHTYIPCINVLMVISWCWQNVPIRTFTSPDVATVFVFCQEGSRKEHTPIDILKNILAQLVYRKRSLSYATSSLYYSESLREDSASPKAYQNAIRAEVNRFSKVLFVIDGLDMFSDKERILGRLQKLPQQAQLLVTLRDMTGIKPVENSGYMSVLAPPEDIGLYTLSRTRRDSGFRKHIGAKNPDLKLEDEIIHAVVDSSHGIFLLAKLHLDLLSQYKDRPVLERALNYLPENLSEAYGEAMKQVVSLNPAATRYIYWVLYALRPLTVAELRSAVGESDTIETSRPMSFEHSLLVKTAGLLAVDATSGTVRFVHRTAKEYLDGSAARVFFPNAQKDMAEVCLTVLSHDDVVDECYRNNSNSSRPPKKGFLDYAATYWGQHSRHVDDDEMTIQVLIKTFLNKLLWRRPPLNYSAEKVKNIPPEMGIGKYPTDWSGLHILAFFGIPGKSQRLIEQGANINAQDNSLGLSPLHCAAIQGNDEMIAFLLDSGAKENAVSIDGRTALHLATERGHRKCMKLLFAHHADSKIADRNGATCLHVAVGTAMDESTVPLLVKHKVDLNFQNTRTGNTALHLAVEWKRPRIILFLLEKGANIDIGNNEGLTPLQLAANTDNCEAISLLLQRCAHVEARSLAGPTALQYAAWKGHWTAFDLLIIGGADINVWNKQGETLLHEQARYSKSISIASKLLEGGANIEARTSQGYTPLQCAAVGFNKTMFDFLLSKDAKIDVQTAKGETLLHITPPANQDCLDILGAALKEGVSVAAASSHGWTPLHQTVYTGSGAPDLASDRTAEYIQLLLSHGASVNDCSTSKSAETPLHLAAMAPLPRPSLIELLIQLGANINATTNEGKTALHLAAERGREPIFRILLDAGADLTVKIPTENTSLMSGESKETPITAFEVAKKNPFGSLWFDDDGKLHPRRQRSGRDSATTVFEDMGSEICDSDIARTRSEIACSDTGDSVTLVGSENTYSFS</sequence>
<name>A0A9W9Y242_9EURO</name>
<dbReference type="InterPro" id="IPR056884">
    <property type="entry name" value="NPHP3-like_N"/>
</dbReference>
<keyword evidence="7" id="KW-1185">Reference proteome</keyword>
<feature type="repeat" description="ANK" evidence="3">
    <location>
        <begin position="880"/>
        <end position="913"/>
    </location>
</feature>
<dbReference type="InterPro" id="IPR054471">
    <property type="entry name" value="GPIID_WHD"/>
</dbReference>
<comment type="caution">
    <text evidence="6">The sequence shown here is derived from an EMBL/GenBank/DDBJ whole genome shotgun (WGS) entry which is preliminary data.</text>
</comment>
<feature type="repeat" description="ANK" evidence="3">
    <location>
        <begin position="1062"/>
        <end position="1094"/>
    </location>
</feature>
<evidence type="ECO:0000313" key="7">
    <source>
        <dbReference type="Proteomes" id="UP001149954"/>
    </source>
</evidence>
<feature type="domain" description="Nephrocystin 3-like N-terminal" evidence="5">
    <location>
        <begin position="245"/>
        <end position="348"/>
    </location>
</feature>
<protein>
    <submittedName>
        <fullName evidence="6">Uncharacterized protein</fullName>
    </submittedName>
</protein>
<dbReference type="Gene3D" id="3.40.50.300">
    <property type="entry name" value="P-loop containing nucleotide triphosphate hydrolases"/>
    <property type="match status" value="1"/>
</dbReference>
<dbReference type="PROSITE" id="PS50088">
    <property type="entry name" value="ANK_REPEAT"/>
    <property type="match status" value="11"/>
</dbReference>
<feature type="domain" description="GPI inositol-deacylase winged helix" evidence="4">
    <location>
        <begin position="457"/>
        <end position="537"/>
    </location>
</feature>
<dbReference type="OrthoDB" id="1577640at2759"/>
<dbReference type="Gene3D" id="1.25.40.20">
    <property type="entry name" value="Ankyrin repeat-containing domain"/>
    <property type="match status" value="3"/>
</dbReference>
<feature type="repeat" description="ANK" evidence="3">
    <location>
        <begin position="847"/>
        <end position="879"/>
    </location>
</feature>
<dbReference type="PANTHER" id="PTHR24198:SF165">
    <property type="entry name" value="ANKYRIN REPEAT-CONTAINING PROTEIN-RELATED"/>
    <property type="match status" value="1"/>
</dbReference>
<dbReference type="PROSITE" id="PS50297">
    <property type="entry name" value="ANK_REP_REGION"/>
    <property type="match status" value="7"/>
</dbReference>
<evidence type="ECO:0000313" key="6">
    <source>
        <dbReference type="EMBL" id="KAJ5514462.1"/>
    </source>
</evidence>
<dbReference type="InterPro" id="IPR036770">
    <property type="entry name" value="Ankyrin_rpt-contain_sf"/>
</dbReference>
<dbReference type="AlphaFoldDB" id="A0A9W9Y242"/>
<evidence type="ECO:0000259" key="5">
    <source>
        <dbReference type="Pfam" id="PF24883"/>
    </source>
</evidence>
<dbReference type="InterPro" id="IPR002110">
    <property type="entry name" value="Ankyrin_rpt"/>
</dbReference>
<feature type="repeat" description="ANK" evidence="3">
    <location>
        <begin position="814"/>
        <end position="846"/>
    </location>
</feature>
<dbReference type="Pfam" id="PF24883">
    <property type="entry name" value="NPHP3_N"/>
    <property type="match status" value="1"/>
</dbReference>
<dbReference type="Pfam" id="PF13857">
    <property type="entry name" value="Ank_5"/>
    <property type="match status" value="1"/>
</dbReference>
<feature type="repeat" description="ANK" evidence="3">
    <location>
        <begin position="680"/>
        <end position="712"/>
    </location>
</feature>
<organism evidence="6 7">
    <name type="scientific">Penicillium fimorum</name>
    <dbReference type="NCBI Taxonomy" id="1882269"/>
    <lineage>
        <taxon>Eukaryota</taxon>
        <taxon>Fungi</taxon>
        <taxon>Dikarya</taxon>
        <taxon>Ascomycota</taxon>
        <taxon>Pezizomycotina</taxon>
        <taxon>Eurotiomycetes</taxon>
        <taxon>Eurotiomycetidae</taxon>
        <taxon>Eurotiales</taxon>
        <taxon>Aspergillaceae</taxon>
        <taxon>Penicillium</taxon>
    </lineage>
</organism>
<reference evidence="6" key="2">
    <citation type="journal article" date="2023" name="IMA Fungus">
        <title>Comparative genomic study of the Penicillium genus elucidates a diverse pangenome and 15 lateral gene transfer events.</title>
        <authorList>
            <person name="Petersen C."/>
            <person name="Sorensen T."/>
            <person name="Nielsen M.R."/>
            <person name="Sondergaard T.E."/>
            <person name="Sorensen J.L."/>
            <person name="Fitzpatrick D.A."/>
            <person name="Frisvad J.C."/>
            <person name="Nielsen K.L."/>
        </authorList>
    </citation>
    <scope>NUCLEOTIDE SEQUENCE</scope>
    <source>
        <strain evidence="6">IBT 29495</strain>
    </source>
</reference>
<dbReference type="Pfam" id="PF22939">
    <property type="entry name" value="WHD_GPIID"/>
    <property type="match status" value="1"/>
</dbReference>
<feature type="repeat" description="ANK" evidence="3">
    <location>
        <begin position="1027"/>
        <end position="1061"/>
    </location>
</feature>
<dbReference type="PANTHER" id="PTHR24198">
    <property type="entry name" value="ANKYRIN REPEAT AND PROTEIN KINASE DOMAIN-CONTAINING PROTEIN"/>
    <property type="match status" value="1"/>
</dbReference>
<dbReference type="SMART" id="SM00248">
    <property type="entry name" value="ANK"/>
    <property type="match status" value="12"/>
</dbReference>
<feature type="repeat" description="ANK" evidence="3">
    <location>
        <begin position="982"/>
        <end position="1024"/>
    </location>
</feature>
<gene>
    <name evidence="6" type="ORF">N7463_004014</name>
</gene>
<dbReference type="Proteomes" id="UP001149954">
    <property type="component" value="Unassembled WGS sequence"/>
</dbReference>
<feature type="repeat" description="ANK" evidence="3">
    <location>
        <begin position="781"/>
        <end position="813"/>
    </location>
</feature>
<evidence type="ECO:0000256" key="2">
    <source>
        <dbReference type="ARBA" id="ARBA00023043"/>
    </source>
</evidence>
<accession>A0A9W9Y242</accession>
<dbReference type="EMBL" id="JAPWDS010000002">
    <property type="protein sequence ID" value="KAJ5514462.1"/>
    <property type="molecule type" value="Genomic_DNA"/>
</dbReference>